<reference evidence="2 3" key="1">
    <citation type="journal article" date="2013" name="J. Microbiol.">
        <title>Lysinibacillus chungkukjangi sp. nov., isolated from Chungkukjang, Korean fermented soybean food.</title>
        <authorList>
            <person name="Kim S.J."/>
            <person name="Jang Y.H."/>
            <person name="Hamada M."/>
            <person name="Ahn J.H."/>
            <person name="Weon H.Y."/>
            <person name="Suzuki K."/>
            <person name="Whang K.S."/>
            <person name="Kwon S.W."/>
        </authorList>
    </citation>
    <scope>NUCLEOTIDE SEQUENCE [LARGE SCALE GENOMIC DNA]</scope>
    <source>
        <strain evidence="2 3">MCCC 1A12701</strain>
    </source>
</reference>
<dbReference type="EMBL" id="RRCT01000010">
    <property type="protein sequence ID" value="RQW74359.1"/>
    <property type="molecule type" value="Genomic_DNA"/>
</dbReference>
<dbReference type="PANTHER" id="PTHR41307:SF1">
    <property type="entry name" value="MEMBRANE PROTEIN"/>
    <property type="match status" value="1"/>
</dbReference>
<dbReference type="PANTHER" id="PTHR41307">
    <property type="entry name" value="MEMBRANE PROTEIN-RELATED"/>
    <property type="match status" value="1"/>
</dbReference>
<dbReference type="AlphaFoldDB" id="A0A3N9UDB1"/>
<keyword evidence="3" id="KW-1185">Reference proteome</keyword>
<comment type="caution">
    <text evidence="2">The sequence shown here is derived from an EMBL/GenBank/DDBJ whole genome shotgun (WGS) entry which is preliminary data.</text>
</comment>
<dbReference type="Pfam" id="PF06570">
    <property type="entry name" value="DUF1129"/>
    <property type="match status" value="1"/>
</dbReference>
<dbReference type="InterPro" id="IPR009214">
    <property type="entry name" value="DUF1129"/>
</dbReference>
<organism evidence="2 3">
    <name type="scientific">Lysinibacillus composti</name>
    <dbReference type="NCBI Taxonomy" id="720633"/>
    <lineage>
        <taxon>Bacteria</taxon>
        <taxon>Bacillati</taxon>
        <taxon>Bacillota</taxon>
        <taxon>Bacilli</taxon>
        <taxon>Bacillales</taxon>
        <taxon>Bacillaceae</taxon>
        <taxon>Lysinibacillus</taxon>
    </lineage>
</organism>
<dbReference type="Proteomes" id="UP000274033">
    <property type="component" value="Unassembled WGS sequence"/>
</dbReference>
<sequence>MSLTVKDFVRQNNEKRKLLTPDNEIYYENMLVYIRTNAFRDEKATEEVLLEMLDHLLDAQVEGKTAEEVFGKSPKELAEEIITSLPKESFKSLAEFMIETVLNLFGWFLVVWGILPLINKEEQTIHLGSLSLSALLLVASLVVLLYLIFAVIRNRAFSDQRKKKRMTWGLGFLVWILFVAGFSLNFLLDPIGPSIEISFYTAFGLGCFFLLATYVLKKSRESR</sequence>
<feature type="transmembrane region" description="Helical" evidence="1">
    <location>
        <begin position="96"/>
        <end position="118"/>
    </location>
</feature>
<evidence type="ECO:0000313" key="3">
    <source>
        <dbReference type="Proteomes" id="UP000274033"/>
    </source>
</evidence>
<proteinExistence type="predicted"/>
<feature type="transmembrane region" description="Helical" evidence="1">
    <location>
        <begin position="172"/>
        <end position="191"/>
    </location>
</feature>
<gene>
    <name evidence="2" type="ORF">EBB45_12220</name>
</gene>
<keyword evidence="1" id="KW-1133">Transmembrane helix</keyword>
<dbReference type="RefSeq" id="WP_124765094.1">
    <property type="nucleotide sequence ID" value="NZ_JAFBDY010000030.1"/>
</dbReference>
<keyword evidence="1" id="KW-0812">Transmembrane</keyword>
<evidence type="ECO:0000256" key="1">
    <source>
        <dbReference type="SAM" id="Phobius"/>
    </source>
</evidence>
<feature type="transmembrane region" description="Helical" evidence="1">
    <location>
        <begin position="130"/>
        <end position="152"/>
    </location>
</feature>
<keyword evidence="1" id="KW-0472">Membrane</keyword>
<name>A0A3N9UDB1_9BACI</name>
<dbReference type="SUPFAM" id="SSF158560">
    <property type="entry name" value="BH3980-like"/>
    <property type="match status" value="1"/>
</dbReference>
<feature type="transmembrane region" description="Helical" evidence="1">
    <location>
        <begin position="197"/>
        <end position="216"/>
    </location>
</feature>
<dbReference type="Gene3D" id="1.10.1900.10">
    <property type="entry name" value="c-terminal domain of poly(a) binding protein"/>
    <property type="match status" value="1"/>
</dbReference>
<protein>
    <submittedName>
        <fullName evidence="2">DUF1129 family protein</fullName>
    </submittedName>
</protein>
<dbReference type="OrthoDB" id="1655249at2"/>
<evidence type="ECO:0000313" key="2">
    <source>
        <dbReference type="EMBL" id="RQW74359.1"/>
    </source>
</evidence>
<accession>A0A3N9UDB1</accession>